<feature type="domain" description="DUF1214" evidence="1">
    <location>
        <begin position="275"/>
        <end position="349"/>
    </location>
</feature>
<sequence length="371" mass="41659">MATDTPQQEVISGETWTRFCEQLRRSGEQILRAEAPADEQTRAEGFRYLTRLLRIALEMHLEFADPDFPGFITPSHETAKIGADNPDNLYRYARLNGEHEYRVSGQRGSVAYLSFGSQKGGYETDGKMIQTGFIDAGQLLLDAEGNFEIILSQRPPASGNWLPLEPQSNALIVRQTFLDRSSEQPAQLRIERLQASQAPVPLDAVGLQQSLQRVGSFVENTARLFADWAQGYQQHSNQLPPADQALCQAVGGAPNIFYYHSCWALADDEALLIEVDQVPACDFWNLQINNYWMESLDYRYHRICLNKHSAQLAADSSLRMVLSHRDPGLANWLETAGHPHGTLCLRWVGATQPVHPTTRVVKLNDLKELAL</sequence>
<evidence type="ECO:0000313" key="2">
    <source>
        <dbReference type="EMBL" id="KJZ49459.1"/>
    </source>
</evidence>
<gene>
    <name evidence="2" type="ORF">VC35_05545</name>
</gene>
<dbReference type="OrthoDB" id="7053758at2"/>
<reference evidence="2 3" key="1">
    <citation type="submission" date="2015-03" db="EMBL/GenBank/DDBJ databases">
        <title>Comparative genomics of Pseudomonas insights into diversity of traits involved in vanlence and defense.</title>
        <authorList>
            <person name="Qin Y."/>
        </authorList>
    </citation>
    <scope>NUCLEOTIDE SEQUENCE [LARGE SCALE GENOMIC DNA]</scope>
    <source>
        <strain evidence="2 3">C8</strain>
    </source>
</reference>
<comment type="caution">
    <text evidence="2">The sequence shown here is derived from an EMBL/GenBank/DDBJ whole genome shotgun (WGS) entry which is preliminary data.</text>
</comment>
<dbReference type="Gene3D" id="2.60.120.1600">
    <property type="match status" value="1"/>
</dbReference>
<protein>
    <recommendedName>
        <fullName evidence="1">DUF1214 domain-containing protein</fullName>
    </recommendedName>
</protein>
<dbReference type="RefSeq" id="WP_046038306.1">
    <property type="nucleotide sequence ID" value="NZ_LACC01000008.1"/>
</dbReference>
<name>A0A0F4TZG9_PSEFL</name>
<dbReference type="Pfam" id="PF06742">
    <property type="entry name" value="DUF1214"/>
    <property type="match status" value="2"/>
</dbReference>
<organism evidence="2 3">
    <name type="scientific">Pseudomonas fluorescens</name>
    <dbReference type="NCBI Taxonomy" id="294"/>
    <lineage>
        <taxon>Bacteria</taxon>
        <taxon>Pseudomonadati</taxon>
        <taxon>Pseudomonadota</taxon>
        <taxon>Gammaproteobacteria</taxon>
        <taxon>Pseudomonadales</taxon>
        <taxon>Pseudomonadaceae</taxon>
        <taxon>Pseudomonas</taxon>
    </lineage>
</organism>
<feature type="domain" description="DUF1214" evidence="1">
    <location>
        <begin position="95"/>
        <end position="174"/>
    </location>
</feature>
<dbReference type="EMBL" id="LACC01000008">
    <property type="protein sequence ID" value="KJZ49459.1"/>
    <property type="molecule type" value="Genomic_DNA"/>
</dbReference>
<dbReference type="PATRIC" id="fig|294.132.peg.5687"/>
<dbReference type="AlphaFoldDB" id="A0A0F4TZG9"/>
<proteinExistence type="predicted"/>
<evidence type="ECO:0000313" key="3">
    <source>
        <dbReference type="Proteomes" id="UP000033588"/>
    </source>
</evidence>
<accession>A0A0F4TZG9</accession>
<dbReference type="InterPro" id="IPR010621">
    <property type="entry name" value="DUF1214"/>
</dbReference>
<evidence type="ECO:0000259" key="1">
    <source>
        <dbReference type="Pfam" id="PF06742"/>
    </source>
</evidence>
<dbReference type="Proteomes" id="UP000033588">
    <property type="component" value="Unassembled WGS sequence"/>
</dbReference>